<reference evidence="1" key="1">
    <citation type="submission" date="2022-08" db="EMBL/GenBank/DDBJ databases">
        <title>Genome Sequence of Lecanicillium fungicola.</title>
        <authorList>
            <person name="Buettner E."/>
        </authorList>
    </citation>
    <scope>NUCLEOTIDE SEQUENCE</scope>
    <source>
        <strain evidence="1">Babe33</strain>
    </source>
</reference>
<evidence type="ECO:0000313" key="2">
    <source>
        <dbReference type="Proteomes" id="UP001143910"/>
    </source>
</evidence>
<evidence type="ECO:0000313" key="1">
    <source>
        <dbReference type="EMBL" id="KAJ2976253.1"/>
    </source>
</evidence>
<organism evidence="1 2">
    <name type="scientific">Zarea fungicola</name>
    <dbReference type="NCBI Taxonomy" id="93591"/>
    <lineage>
        <taxon>Eukaryota</taxon>
        <taxon>Fungi</taxon>
        <taxon>Dikarya</taxon>
        <taxon>Ascomycota</taxon>
        <taxon>Pezizomycotina</taxon>
        <taxon>Sordariomycetes</taxon>
        <taxon>Hypocreomycetidae</taxon>
        <taxon>Hypocreales</taxon>
        <taxon>Cordycipitaceae</taxon>
        <taxon>Zarea</taxon>
    </lineage>
</organism>
<sequence>MATVPRYKIEYHSTSMHQDGQDASFKVRRNGRVFYIEISPSNFVNSPTMTERYLTYLEVLRSGEEVVGDVYDTDVFEWVMDPFESLFVELAPPPPDDPKQIRVSLQQHLFPEFFVFNLEIINEKLCPRQIFSKTPPFRPSFCRFEEDFLDDLEGWTAFYDPVGIMLSFQNPEDALFKEPRKVLIEDGKVECFYKPCHSTVQAVRELKSYKAIAAAGLYDDQLNLCRVHGVVMDDHDFILGILLSYIDCADRPLSMRVIPEDPNDPPMSLRQTWMQQLDSTLSSLHEAGIVWGDVKAENILIDHDDHAWITDFGGGYTEGWVDKSLAETMEGDLMGMTKIRTLLFASKASL</sequence>
<accession>A0ACC1NBT7</accession>
<gene>
    <name evidence="1" type="ORF">NQ176_g5060</name>
</gene>
<comment type="caution">
    <text evidence="1">The sequence shown here is derived from an EMBL/GenBank/DDBJ whole genome shotgun (WGS) entry which is preliminary data.</text>
</comment>
<name>A0ACC1NBT7_9HYPO</name>
<dbReference type="EMBL" id="JANJQO010000604">
    <property type="protein sequence ID" value="KAJ2976253.1"/>
    <property type="molecule type" value="Genomic_DNA"/>
</dbReference>
<proteinExistence type="predicted"/>
<protein>
    <submittedName>
        <fullName evidence="1">Uncharacterized protein</fullName>
    </submittedName>
</protein>
<dbReference type="Proteomes" id="UP001143910">
    <property type="component" value="Unassembled WGS sequence"/>
</dbReference>
<keyword evidence="2" id="KW-1185">Reference proteome</keyword>